<feature type="transmembrane region" description="Helical" evidence="1">
    <location>
        <begin position="192"/>
        <end position="223"/>
    </location>
</feature>
<dbReference type="GO" id="GO:0099590">
    <property type="term" value="P:neurotransmitter receptor internalization"/>
    <property type="evidence" value="ECO:0007669"/>
    <property type="project" value="TreeGrafter"/>
</dbReference>
<dbReference type="eggNOG" id="ENOG502QPQH">
    <property type="taxonomic scope" value="Eukaryota"/>
</dbReference>
<keyword evidence="1" id="KW-0812">Transmembrane</keyword>
<organism evidence="2 3">
    <name type="scientific">Bursaphelenchus xylophilus</name>
    <name type="common">Pinewood nematode worm</name>
    <name type="synonym">Aphelenchoides xylophilus</name>
    <dbReference type="NCBI Taxonomy" id="6326"/>
    <lineage>
        <taxon>Eukaryota</taxon>
        <taxon>Metazoa</taxon>
        <taxon>Ecdysozoa</taxon>
        <taxon>Nematoda</taxon>
        <taxon>Chromadorea</taxon>
        <taxon>Rhabditida</taxon>
        <taxon>Tylenchina</taxon>
        <taxon>Tylenchomorpha</taxon>
        <taxon>Aphelenchoidea</taxon>
        <taxon>Aphelenchoididae</taxon>
        <taxon>Bursaphelenchus</taxon>
    </lineage>
</organism>
<evidence type="ECO:0000313" key="3">
    <source>
        <dbReference type="WBParaSite" id="BXY_1626300.1"/>
    </source>
</evidence>
<dbReference type="GO" id="GO:0005245">
    <property type="term" value="F:voltage-gated calcium channel activity"/>
    <property type="evidence" value="ECO:0007669"/>
    <property type="project" value="TreeGrafter"/>
</dbReference>
<dbReference type="GO" id="GO:0098839">
    <property type="term" value="C:postsynaptic density membrane"/>
    <property type="evidence" value="ECO:0007669"/>
    <property type="project" value="TreeGrafter"/>
</dbReference>
<dbReference type="WBParaSite" id="BXY_1626300.1">
    <property type="protein sequence ID" value="BXY_1626300.1"/>
    <property type="gene ID" value="BXY_1626300"/>
</dbReference>
<evidence type="ECO:0000256" key="1">
    <source>
        <dbReference type="SAM" id="Phobius"/>
    </source>
</evidence>
<dbReference type="AlphaFoldDB" id="A0A1I7ST93"/>
<dbReference type="GO" id="GO:0032281">
    <property type="term" value="C:AMPA glutamate receptor complex"/>
    <property type="evidence" value="ECO:0007669"/>
    <property type="project" value="TreeGrafter"/>
</dbReference>
<keyword evidence="1" id="KW-0472">Membrane</keyword>
<dbReference type="Proteomes" id="UP000095284">
    <property type="component" value="Unplaced"/>
</dbReference>
<reference evidence="3" key="1">
    <citation type="submission" date="2016-11" db="UniProtKB">
        <authorList>
            <consortium name="WormBaseParasite"/>
        </authorList>
    </citation>
    <scope>IDENTIFICATION</scope>
</reference>
<feature type="transmembrane region" description="Helical" evidence="1">
    <location>
        <begin position="118"/>
        <end position="141"/>
    </location>
</feature>
<proteinExistence type="predicted"/>
<dbReference type="Gene3D" id="1.20.140.150">
    <property type="match status" value="1"/>
</dbReference>
<feature type="transmembrane region" description="Helical" evidence="1">
    <location>
        <begin position="148"/>
        <end position="172"/>
    </location>
</feature>
<dbReference type="PANTHER" id="PTHR12107">
    <property type="entry name" value="VOLTAGE-DEPENDENT CALCIUM CHANNEL GAMMA SUBUNIT"/>
    <property type="match status" value="1"/>
</dbReference>
<dbReference type="GO" id="GO:0051968">
    <property type="term" value="P:positive regulation of synaptic transmission, glutamatergic"/>
    <property type="evidence" value="ECO:0007669"/>
    <property type="project" value="TreeGrafter"/>
</dbReference>
<feature type="transmembrane region" description="Helical" evidence="1">
    <location>
        <begin position="21"/>
        <end position="42"/>
    </location>
</feature>
<accession>A0A1I7ST93</accession>
<dbReference type="InterPro" id="IPR051072">
    <property type="entry name" value="CACNG_subunit"/>
</dbReference>
<keyword evidence="1" id="KW-1133">Transmembrane helix</keyword>
<dbReference type="GO" id="GO:0019226">
    <property type="term" value="P:transmission of nerve impulse"/>
    <property type="evidence" value="ECO:0007669"/>
    <property type="project" value="TreeGrafter"/>
</dbReference>
<dbReference type="GO" id="GO:0016247">
    <property type="term" value="F:channel regulator activity"/>
    <property type="evidence" value="ECO:0007669"/>
    <property type="project" value="TreeGrafter"/>
</dbReference>
<protein>
    <submittedName>
        <fullName evidence="3">Uncharacterized protein</fullName>
    </submittedName>
</protein>
<dbReference type="GO" id="GO:0098943">
    <property type="term" value="P:neurotransmitter receptor transport, postsynaptic endosome to lysosome"/>
    <property type="evidence" value="ECO:0007669"/>
    <property type="project" value="TreeGrafter"/>
</dbReference>
<evidence type="ECO:0000313" key="2">
    <source>
        <dbReference type="Proteomes" id="UP000095284"/>
    </source>
</evidence>
<sequence>MVLPVIQHRLTKINHGTRRTFIRGALCTSLLGCIANLIAGLTNDWLYTSEVLRYFVHPNATYRDDNLMIRWFKNATLGPWYFCFLDPITPFHCNEIDMFSQDDPSDVTSSIESSVRPAFYFVYTSCLLDLLGLVGVFICCMKVKPYTSLFISTTIHILSGIADFMSIIMYMSGVSKEVGNKLFPASEMDDPLFYYSYGYSFISFKIGFMCTETAAILLVLVYMSKRDERTYNRYCIKTIMKNVSDRPAINDQMILNGRYHQHARISQLQRASRSASIDESLNSDMLSFKKLVNSEHSTDSVKSHRRSMLLQPPFIMPALSAQSEGFM</sequence>
<dbReference type="GO" id="GO:0098970">
    <property type="term" value="P:postsynaptic neurotransmitter receptor diffusion trapping"/>
    <property type="evidence" value="ECO:0007669"/>
    <property type="project" value="TreeGrafter"/>
</dbReference>
<name>A0A1I7ST93_BURXY</name>
<dbReference type="PANTHER" id="PTHR12107:SF0">
    <property type="entry name" value="STARGAZIN (MAMMALIAN CALCIUM CHANNEL) HOMOLOG"/>
    <property type="match status" value="1"/>
</dbReference>